<feature type="domain" description="Protein kinase" evidence="8">
    <location>
        <begin position="105"/>
        <end position="374"/>
    </location>
</feature>
<protein>
    <submittedName>
        <fullName evidence="10">Piso0_005529 protein</fullName>
    </submittedName>
</protein>
<dbReference type="InterPro" id="IPR011009">
    <property type="entry name" value="Kinase-like_dom_sf"/>
</dbReference>
<dbReference type="GO" id="GO:0004674">
    <property type="term" value="F:protein serine/threonine kinase activity"/>
    <property type="evidence" value="ECO:0007669"/>
    <property type="project" value="UniProtKB-KW"/>
</dbReference>
<dbReference type="OrthoDB" id="63267at2759"/>
<keyword evidence="6" id="KW-0067">ATP-binding</keyword>
<name>G8Y281_PICSO</name>
<dbReference type="Proteomes" id="UP000005222">
    <property type="component" value="Chromosome M"/>
</dbReference>
<dbReference type="InterPro" id="IPR008271">
    <property type="entry name" value="Ser/Thr_kinase_AS"/>
</dbReference>
<dbReference type="InterPro" id="IPR045270">
    <property type="entry name" value="STKc_AGC"/>
</dbReference>
<dbReference type="Pfam" id="PF00433">
    <property type="entry name" value="Pkinase_C"/>
    <property type="match status" value="1"/>
</dbReference>
<dbReference type="SMART" id="SM00220">
    <property type="entry name" value="S_TKc"/>
    <property type="match status" value="1"/>
</dbReference>
<dbReference type="EMBL" id="FO082047">
    <property type="protein sequence ID" value="CCE85892.1"/>
    <property type="molecule type" value="Genomic_DNA"/>
</dbReference>
<dbReference type="CDD" id="cd05123">
    <property type="entry name" value="STKc_AGC"/>
    <property type="match status" value="1"/>
</dbReference>
<keyword evidence="4" id="KW-0547">Nucleotide-binding</keyword>
<dbReference type="PROSITE" id="PS00108">
    <property type="entry name" value="PROTEIN_KINASE_ST"/>
    <property type="match status" value="1"/>
</dbReference>
<dbReference type="OMA" id="IFRKIDW"/>
<feature type="domain" description="AGC-kinase C-terminal" evidence="9">
    <location>
        <begin position="375"/>
        <end position="457"/>
    </location>
</feature>
<dbReference type="InterPro" id="IPR000719">
    <property type="entry name" value="Prot_kinase_dom"/>
</dbReference>
<sequence length="458" mass="52025">MASIFVFDEEASVSFPGEATVVEEEDECDELDEAFTNLKVDHKTLIGSHQESGPRSRRRSSVYSRFSVNTPSSVPRHLSIPADYAEEGPTESVEVKAHLRTIHDFEPIKVLGQGAYGKVYLVQDRHTKKLFAQKQIRKPAVHMIEERGDVYEKSVKRTLSEKQILSSITHHSNVVKLFYALQDYDKFYLILEYLPGGELFRHLTHNNSLGNAFKEDHVAFYAAQMALGMKHLHDIGVVYRDLKPENCLLNSEGHLVLTDFGLSKDIGGHENVCASIIGTPEYMGPEVLKGEKYDYQADWWSLGCVIFDMMAGHPPFTGNSHKSIQSKIIKQKLQLPFYFSVDAKDILSKLLNKNPAKRFQVDEKWDAFKKHRFFRKIDWSLLEKQSDSLQTPIKPVITDPKLAENFSPEFTSLKVSSMLPGAEIINIPSSTHPQPEEDQVKFKGFSYAASSSYIDRFC</sequence>
<dbReference type="AlphaFoldDB" id="G8Y281"/>
<dbReference type="SUPFAM" id="SSF56112">
    <property type="entry name" value="Protein kinase-like (PK-like)"/>
    <property type="match status" value="1"/>
</dbReference>
<keyword evidence="3" id="KW-0808">Transferase</keyword>
<reference evidence="10 11" key="1">
    <citation type="journal article" date="2012" name="G3 (Bethesda)">
        <title>Pichia sorbitophila, an interspecies yeast hybrid reveals early steps of genome resolution following polyploidization.</title>
        <authorList>
            <person name="Leh Louis V."/>
            <person name="Despons L."/>
            <person name="Friedrich A."/>
            <person name="Martin T."/>
            <person name="Durrens P."/>
            <person name="Casaregola S."/>
            <person name="Neuveglise C."/>
            <person name="Fairhead C."/>
            <person name="Marck C."/>
            <person name="Cruz J.A."/>
            <person name="Straub M.L."/>
            <person name="Kugler V."/>
            <person name="Sacerdot C."/>
            <person name="Uzunov Z."/>
            <person name="Thierry A."/>
            <person name="Weiss S."/>
            <person name="Bleykasten C."/>
            <person name="De Montigny J."/>
            <person name="Jacques N."/>
            <person name="Jung P."/>
            <person name="Lemaire M."/>
            <person name="Mallet S."/>
            <person name="Morel G."/>
            <person name="Richard G.F."/>
            <person name="Sarkar A."/>
            <person name="Savel G."/>
            <person name="Schacherer J."/>
            <person name="Seret M.L."/>
            <person name="Talla E."/>
            <person name="Samson G."/>
            <person name="Jubin C."/>
            <person name="Poulain J."/>
            <person name="Vacherie B."/>
            <person name="Barbe V."/>
            <person name="Pelletier E."/>
            <person name="Sherman D.J."/>
            <person name="Westhof E."/>
            <person name="Weissenbach J."/>
            <person name="Baret P.V."/>
            <person name="Wincker P."/>
            <person name="Gaillardin C."/>
            <person name="Dujon B."/>
            <person name="Souciet J.L."/>
        </authorList>
    </citation>
    <scope>NUCLEOTIDE SEQUENCE [LARGE SCALE GENOMIC DNA]</scope>
    <source>
        <strain evidence="11">ATCC MYA-4447 / BCRC 22081 / CBS 7064 / NBRC 10061 / NRRL Y-12695</strain>
    </source>
</reference>
<dbReference type="STRING" id="559304.G8Y281"/>
<dbReference type="Gene3D" id="1.10.510.10">
    <property type="entry name" value="Transferase(Phosphotransferase) domain 1"/>
    <property type="match status" value="1"/>
</dbReference>
<evidence type="ECO:0000256" key="7">
    <source>
        <dbReference type="SAM" id="MobiDB-lite"/>
    </source>
</evidence>
<evidence type="ECO:0000256" key="4">
    <source>
        <dbReference type="ARBA" id="ARBA00022741"/>
    </source>
</evidence>
<dbReference type="PROSITE" id="PS50011">
    <property type="entry name" value="PROTEIN_KINASE_DOM"/>
    <property type="match status" value="1"/>
</dbReference>
<dbReference type="PANTHER" id="PTHR24351">
    <property type="entry name" value="RIBOSOMAL PROTEIN S6 KINASE"/>
    <property type="match status" value="1"/>
</dbReference>
<keyword evidence="1" id="KW-0723">Serine/threonine-protein kinase</keyword>
<keyword evidence="2" id="KW-0597">Phosphoprotein</keyword>
<evidence type="ECO:0000259" key="9">
    <source>
        <dbReference type="PROSITE" id="PS51285"/>
    </source>
</evidence>
<evidence type="ECO:0000256" key="1">
    <source>
        <dbReference type="ARBA" id="ARBA00022527"/>
    </source>
</evidence>
<evidence type="ECO:0000313" key="10">
    <source>
        <dbReference type="EMBL" id="CCE85892.1"/>
    </source>
</evidence>
<evidence type="ECO:0000256" key="5">
    <source>
        <dbReference type="ARBA" id="ARBA00022777"/>
    </source>
</evidence>
<keyword evidence="5" id="KW-0418">Kinase</keyword>
<organism evidence="10 11">
    <name type="scientific">Pichia sorbitophila (strain ATCC MYA-4447 / BCRC 22081 / CBS 7064 / NBRC 10061 / NRRL Y-12695)</name>
    <name type="common">Hybrid yeast</name>
    <dbReference type="NCBI Taxonomy" id="559304"/>
    <lineage>
        <taxon>Eukaryota</taxon>
        <taxon>Fungi</taxon>
        <taxon>Dikarya</taxon>
        <taxon>Ascomycota</taxon>
        <taxon>Saccharomycotina</taxon>
        <taxon>Pichiomycetes</taxon>
        <taxon>Debaryomycetaceae</taxon>
        <taxon>Millerozyma</taxon>
    </lineage>
</organism>
<evidence type="ECO:0000313" key="11">
    <source>
        <dbReference type="Proteomes" id="UP000005222"/>
    </source>
</evidence>
<dbReference type="PROSITE" id="PS51285">
    <property type="entry name" value="AGC_KINASE_CTER"/>
    <property type="match status" value="1"/>
</dbReference>
<dbReference type="InterPro" id="IPR017892">
    <property type="entry name" value="Pkinase_C"/>
</dbReference>
<dbReference type="HOGENOM" id="CLU_000288_63_5_1"/>
<dbReference type="Gene3D" id="3.30.200.20">
    <property type="entry name" value="Phosphorylase Kinase, domain 1"/>
    <property type="match status" value="1"/>
</dbReference>
<evidence type="ECO:0000259" key="8">
    <source>
        <dbReference type="PROSITE" id="PS50011"/>
    </source>
</evidence>
<dbReference type="Pfam" id="PF00069">
    <property type="entry name" value="Pkinase"/>
    <property type="match status" value="1"/>
</dbReference>
<dbReference type="GO" id="GO:0005524">
    <property type="term" value="F:ATP binding"/>
    <property type="evidence" value="ECO:0007669"/>
    <property type="project" value="UniProtKB-KW"/>
</dbReference>
<evidence type="ECO:0000256" key="3">
    <source>
        <dbReference type="ARBA" id="ARBA00022679"/>
    </source>
</evidence>
<keyword evidence="11" id="KW-1185">Reference proteome</keyword>
<dbReference type="InterPro" id="IPR000961">
    <property type="entry name" value="AGC-kinase_C"/>
</dbReference>
<feature type="region of interest" description="Disordered" evidence="7">
    <location>
        <begin position="46"/>
        <end position="68"/>
    </location>
</feature>
<evidence type="ECO:0000256" key="6">
    <source>
        <dbReference type="ARBA" id="ARBA00022840"/>
    </source>
</evidence>
<dbReference type="eggNOG" id="KOG0598">
    <property type="taxonomic scope" value="Eukaryota"/>
</dbReference>
<evidence type="ECO:0000256" key="2">
    <source>
        <dbReference type="ARBA" id="ARBA00022553"/>
    </source>
</evidence>
<dbReference type="InParanoid" id="G8Y281"/>
<accession>G8Y281</accession>
<gene>
    <name evidence="10" type="primary">Piso0_005529</name>
    <name evidence="10" type="ORF">GNLVRS01_PISO0M16688g</name>
</gene>
<dbReference type="SMART" id="SM00133">
    <property type="entry name" value="S_TK_X"/>
    <property type="match status" value="1"/>
</dbReference>
<dbReference type="FunFam" id="1.10.510.10:FF:000048">
    <property type="entry name" value="Protein kinase C"/>
    <property type="match status" value="1"/>
</dbReference>
<proteinExistence type="predicted"/>
<dbReference type="FunCoup" id="G8Y281">
    <property type="interactions" value="234"/>
</dbReference>